<proteinExistence type="predicted"/>
<dbReference type="Gene3D" id="3.40.1360.10">
    <property type="match status" value="1"/>
</dbReference>
<dbReference type="Pfam" id="PF06048">
    <property type="entry name" value="DUF927"/>
    <property type="match status" value="1"/>
</dbReference>
<feature type="domain" description="DUF927" evidence="2">
    <location>
        <begin position="267"/>
        <end position="552"/>
    </location>
</feature>
<sequence>MSEQTSPDAFAPLTEVMPLLNGKTHAAAPTGMSRDTEELWEPQDASSSTIPSTSKLVHPAHGSAAARWVYRDAKGTPLFIIARFDKVKADQDAKQGKEFLPYSYGRRVWTSRDGKRQDRTGWHCKAAPTPRALYGLDQLAERPDAPVLVVEGEKTANRAQERFPDHVCITSAGGSKASGKTEWAPLARRHIVIWADRDDPGQTYGDEAARRCKSAKAASVRVVQVPQGWPEGWDLADALPSGVTEEHLRELLDEAEDADPPHLPEGFQFKETGLFFYPENEDAERVFVSAPFDVIGEANDGAGLDWGVVIGWHDRDGRKHQWSVPQRLVHSDGNGIAEELASAGLHVGTSGRARGLLKQFIAGVRSQQRLTCVDRTGWHSCRGNNVFIMPGGEAYGPGSRRVILQTERAASDTAFQSAETLEAWQQQVARYAVGNDRLLLAISLAFTTPLLDVVHGDSGGIHFQGMSRTGKTTLLVCAGSVWGRGDGSGQVRQWRATANGLESIASETSDTLLVLDEIGQANANDVADTVYMLANGAGKVRGQRQGGARPTKTWRTMYLSTGEITLAAKMAESGKRIMAGLEIRLLNIPSDAGAGMGAFQYLHNLQTPAELSKHLTHAAKTTYGTAGRAFLSRLVRERARDGKAIGARLKKAQDDFAARYVPSDSSGQVRNAADRFSLIGAAGELAREYDVLPWPKGEGMRAAAACFKAWLEERGGTGSSEDELAVAQVQAFLEAHGEARFTPLTARFGGEVEPPEASSQRTHQRAGWRRRPKGEEEGWEYLVLPQVWTNEVCRGLEARQVASVLRKRGLLLGGTAKSSSSLQHIPREGSVRVYRISGSILGQAEGEADEVED</sequence>
<feature type="region of interest" description="Disordered" evidence="1">
    <location>
        <begin position="749"/>
        <end position="771"/>
    </location>
</feature>
<dbReference type="RefSeq" id="WP_377045512.1">
    <property type="nucleotide sequence ID" value="NZ_JBHLUN010000010.1"/>
</dbReference>
<feature type="compositionally biased region" description="Polar residues" evidence="1">
    <location>
        <begin position="44"/>
        <end position="55"/>
    </location>
</feature>
<dbReference type="Proteomes" id="UP001589865">
    <property type="component" value="Unassembled WGS sequence"/>
</dbReference>
<dbReference type="InterPro" id="IPR009270">
    <property type="entry name" value="DUF927"/>
</dbReference>
<accession>A0ABV6JZ06</accession>
<keyword evidence="4" id="KW-1185">Reference proteome</keyword>
<feature type="compositionally biased region" description="Basic residues" evidence="1">
    <location>
        <begin position="762"/>
        <end position="771"/>
    </location>
</feature>
<dbReference type="EMBL" id="JBHLUN010000010">
    <property type="protein sequence ID" value="MFC0409768.1"/>
    <property type="molecule type" value="Genomic_DNA"/>
</dbReference>
<evidence type="ECO:0000259" key="2">
    <source>
        <dbReference type="Pfam" id="PF06048"/>
    </source>
</evidence>
<reference evidence="3 4" key="1">
    <citation type="submission" date="2024-09" db="EMBL/GenBank/DDBJ databases">
        <authorList>
            <person name="Sun Q."/>
            <person name="Mori K."/>
        </authorList>
    </citation>
    <scope>NUCLEOTIDE SEQUENCE [LARGE SCALE GENOMIC DNA]</scope>
    <source>
        <strain evidence="3 4">TBRC 5777</strain>
    </source>
</reference>
<gene>
    <name evidence="3" type="ORF">ACFFGY_16060</name>
</gene>
<organism evidence="3 4">
    <name type="scientific">Roseomonas elaeocarpi</name>
    <dbReference type="NCBI Taxonomy" id="907779"/>
    <lineage>
        <taxon>Bacteria</taxon>
        <taxon>Pseudomonadati</taxon>
        <taxon>Pseudomonadota</taxon>
        <taxon>Alphaproteobacteria</taxon>
        <taxon>Acetobacterales</taxon>
        <taxon>Roseomonadaceae</taxon>
        <taxon>Roseomonas</taxon>
    </lineage>
</organism>
<comment type="caution">
    <text evidence="3">The sequence shown here is derived from an EMBL/GenBank/DDBJ whole genome shotgun (WGS) entry which is preliminary data.</text>
</comment>
<evidence type="ECO:0000313" key="3">
    <source>
        <dbReference type="EMBL" id="MFC0409768.1"/>
    </source>
</evidence>
<feature type="region of interest" description="Disordered" evidence="1">
    <location>
        <begin position="25"/>
        <end position="56"/>
    </location>
</feature>
<evidence type="ECO:0000256" key="1">
    <source>
        <dbReference type="SAM" id="MobiDB-lite"/>
    </source>
</evidence>
<protein>
    <submittedName>
        <fullName evidence="3">DUF927 domain-containing protein</fullName>
    </submittedName>
</protein>
<dbReference type="CDD" id="cd00188">
    <property type="entry name" value="TOPRIM"/>
    <property type="match status" value="1"/>
</dbReference>
<evidence type="ECO:0000313" key="4">
    <source>
        <dbReference type="Proteomes" id="UP001589865"/>
    </source>
</evidence>
<name>A0ABV6JZ06_9PROT</name>